<dbReference type="Proteomes" id="UP000294723">
    <property type="component" value="Unassembled WGS sequence"/>
</dbReference>
<dbReference type="AlphaFoldDB" id="A0A4V2YVD4"/>
<keyword evidence="2" id="KW-0479">Metal-binding</keyword>
<evidence type="ECO:0000313" key="7">
    <source>
        <dbReference type="EMBL" id="TDD80857.1"/>
    </source>
</evidence>
<organism evidence="7 8">
    <name type="scientific">Saccharopolyspora karakumensis</name>
    <dbReference type="NCBI Taxonomy" id="2530386"/>
    <lineage>
        <taxon>Bacteria</taxon>
        <taxon>Bacillati</taxon>
        <taxon>Actinomycetota</taxon>
        <taxon>Actinomycetes</taxon>
        <taxon>Pseudonocardiales</taxon>
        <taxon>Pseudonocardiaceae</taxon>
        <taxon>Saccharopolyspora</taxon>
    </lineage>
</organism>
<keyword evidence="5" id="KW-0411">Iron-sulfur</keyword>
<evidence type="ECO:0000256" key="5">
    <source>
        <dbReference type="ARBA" id="ARBA00023014"/>
    </source>
</evidence>
<dbReference type="EMBL" id="SMLA01000087">
    <property type="protein sequence ID" value="TDD80857.1"/>
    <property type="molecule type" value="Genomic_DNA"/>
</dbReference>
<dbReference type="InterPro" id="IPR017896">
    <property type="entry name" value="4Fe4S_Fe-S-bd"/>
</dbReference>
<dbReference type="PROSITE" id="PS51379">
    <property type="entry name" value="4FE4S_FER_2"/>
    <property type="match status" value="2"/>
</dbReference>
<dbReference type="PIRSF" id="PIRSF036548">
    <property type="entry name" value="Fdx_FixX"/>
    <property type="match status" value="1"/>
</dbReference>
<reference evidence="7 8" key="1">
    <citation type="submission" date="2019-03" db="EMBL/GenBank/DDBJ databases">
        <title>Draft genome sequences of novel Actinobacteria.</title>
        <authorList>
            <person name="Sahin N."/>
            <person name="Ay H."/>
            <person name="Saygin H."/>
        </authorList>
    </citation>
    <scope>NUCLEOTIDE SEQUENCE [LARGE SCALE GENOMIC DNA]</scope>
    <source>
        <strain evidence="7 8">5K548</strain>
    </source>
</reference>
<evidence type="ECO:0000259" key="6">
    <source>
        <dbReference type="PROSITE" id="PS51379"/>
    </source>
</evidence>
<protein>
    <submittedName>
        <fullName evidence="7">Ferredoxin</fullName>
    </submittedName>
</protein>
<comment type="caution">
    <text evidence="7">The sequence shown here is derived from an EMBL/GenBank/DDBJ whole genome shotgun (WGS) entry which is preliminary data.</text>
</comment>
<dbReference type="GO" id="GO:0051536">
    <property type="term" value="F:iron-sulfur cluster binding"/>
    <property type="evidence" value="ECO:0007669"/>
    <property type="project" value="UniProtKB-KW"/>
</dbReference>
<evidence type="ECO:0000256" key="1">
    <source>
        <dbReference type="ARBA" id="ARBA00022448"/>
    </source>
</evidence>
<evidence type="ECO:0000256" key="4">
    <source>
        <dbReference type="ARBA" id="ARBA00023004"/>
    </source>
</evidence>
<feature type="domain" description="4Fe-4S ferredoxin-type" evidence="6">
    <location>
        <begin position="54"/>
        <end position="84"/>
    </location>
</feature>
<gene>
    <name evidence="7" type="ORF">E1202_29915</name>
</gene>
<sequence>MYRGISFEDRMGTVDFDVGERAHITVDTDICRSCTTQACVAACPAKLFVPTGDGGILFNYEQCFECGTCYQICNNDGAISWTYPDGGHGVVFRKG</sequence>
<proteinExistence type="predicted"/>
<dbReference type="PANTHER" id="PTHR43082">
    <property type="entry name" value="FERREDOXIN-LIKE"/>
    <property type="match status" value="1"/>
</dbReference>
<evidence type="ECO:0000256" key="3">
    <source>
        <dbReference type="ARBA" id="ARBA00022982"/>
    </source>
</evidence>
<dbReference type="PANTHER" id="PTHR43082:SF3">
    <property type="entry name" value="FERREDOXIN-LIKE PROTEIN YDIT"/>
    <property type="match status" value="1"/>
</dbReference>
<keyword evidence="3" id="KW-0249">Electron transport</keyword>
<dbReference type="Gene3D" id="3.30.70.20">
    <property type="match status" value="1"/>
</dbReference>
<accession>A0A4V2YVD4</accession>
<evidence type="ECO:0000313" key="8">
    <source>
        <dbReference type="Proteomes" id="UP000294723"/>
    </source>
</evidence>
<evidence type="ECO:0000256" key="2">
    <source>
        <dbReference type="ARBA" id="ARBA00022723"/>
    </source>
</evidence>
<feature type="domain" description="4Fe-4S ferredoxin-type" evidence="6">
    <location>
        <begin position="22"/>
        <end position="53"/>
    </location>
</feature>
<keyword evidence="4" id="KW-0408">Iron</keyword>
<keyword evidence="8" id="KW-1185">Reference proteome</keyword>
<dbReference type="Pfam" id="PF13187">
    <property type="entry name" value="Fer4_9"/>
    <property type="match status" value="1"/>
</dbReference>
<keyword evidence="1" id="KW-0813">Transport</keyword>
<name>A0A4V2YVD4_9PSEU</name>
<dbReference type="GO" id="GO:0005506">
    <property type="term" value="F:iron ion binding"/>
    <property type="evidence" value="ECO:0007669"/>
    <property type="project" value="InterPro"/>
</dbReference>
<dbReference type="InterPro" id="IPR012206">
    <property type="entry name" value="Fd_FixX"/>
</dbReference>
<dbReference type="SUPFAM" id="SSF54862">
    <property type="entry name" value="4Fe-4S ferredoxins"/>
    <property type="match status" value="1"/>
</dbReference>
<dbReference type="RefSeq" id="WP_132686666.1">
    <property type="nucleotide sequence ID" value="NZ_SMLA01000087.1"/>
</dbReference>